<dbReference type="InterPro" id="IPR000014">
    <property type="entry name" value="PAS"/>
</dbReference>
<dbReference type="InterPro" id="IPR000700">
    <property type="entry name" value="PAS-assoc_C"/>
</dbReference>
<feature type="domain" description="PAS" evidence="8">
    <location>
        <begin position="466"/>
        <end position="535"/>
    </location>
</feature>
<dbReference type="PROSITE" id="PS50112">
    <property type="entry name" value="PAS"/>
    <property type="match status" value="2"/>
</dbReference>
<sequence length="552" mass="61433">MESDHSGKSSSLVPPLPRDSRGSLEVFNPSTYSFRTTNPVLQSPSARQRWAEAHGKLEQVQEEEPKLPSKTSSAKAEEITSWMALPDPPSPPNQLSPLVDGSISAISNADEDNQQNSTSKAEQRAAEWGLVLKTDSETGKLQGVTVRTSGGDDPHGKPEDSRRESGGSVRSSGDSSEGGLVRGIPRVSEDLKDALSTFQQTFVVSDATKPDYPIMYASEGFFKMTGYTSREVIGRNCRFLQGADTDPEELEKIREALKKGTNYCGRLLNYKKDGTPFWNLLTIAPIKDETGKVLKFIGMQVEVSKHTEGFKDKMVRPNGLPESLIRYDARQKDMATSSLNELVQAVKRPRALSESANRPLRTKSGENEQSNSRTRRKSENVASVRHNALEPLTEVPEKKPKKSGRRSFMGKLKKSKANETAENDEVIDVLGSIDNDGDNDYDEDDGRPDSVDDKVRKKEMRKGIDLATTLERIEKNFVITDPRLPDNPIIFASDSFLELTEYSREEILGRNCRFLQGPETDPETVRKIRDAINNETEVTVQLINYTKTGIVY</sequence>
<feature type="region of interest" description="Disordered" evidence="7">
    <location>
        <begin position="1"/>
        <end position="183"/>
    </location>
</feature>
<keyword evidence="6" id="KW-0675">Receptor</keyword>
<accession>A0A126WVM5</accession>
<evidence type="ECO:0000256" key="7">
    <source>
        <dbReference type="SAM" id="MobiDB-lite"/>
    </source>
</evidence>
<feature type="compositionally biased region" description="Low complexity" evidence="7">
    <location>
        <begin position="166"/>
        <end position="179"/>
    </location>
</feature>
<dbReference type="Pfam" id="PF13426">
    <property type="entry name" value="PAS_9"/>
    <property type="match status" value="2"/>
</dbReference>
<evidence type="ECO:0000259" key="9">
    <source>
        <dbReference type="PROSITE" id="PS50113"/>
    </source>
</evidence>
<dbReference type="PROSITE" id="PS50113">
    <property type="entry name" value="PAC"/>
    <property type="match status" value="1"/>
</dbReference>
<feature type="compositionally biased region" description="Basic and acidic residues" evidence="7">
    <location>
        <begin position="49"/>
        <end position="67"/>
    </location>
</feature>
<reference evidence="10" key="1">
    <citation type="journal article" date="2016" name="Proc. Natl. Acad. Sci. U.S.A.">
        <title>Functional and topological diversity of LOV domain photoreceptors.</title>
        <authorList>
            <person name="Glantz S.T."/>
            <person name="Carpenter E.J."/>
            <person name="Melkonian M."/>
            <person name="Gardner K.H."/>
            <person name="Boyden E.S."/>
            <person name="Wong G.K."/>
            <person name="Chow B.Y."/>
        </authorList>
    </citation>
    <scope>NUCLEOTIDE SEQUENCE</scope>
    <source>
        <strain evidence="10">CPKP_2008095</strain>
    </source>
</reference>
<keyword evidence="3" id="KW-0285">Flavoprotein</keyword>
<dbReference type="SMART" id="SM00091">
    <property type="entry name" value="PAS"/>
    <property type="match status" value="2"/>
</dbReference>
<dbReference type="PANTHER" id="PTHR47429:SF8">
    <property type="entry name" value="PHOTOTROPIN-1-LIKE"/>
    <property type="match status" value="1"/>
</dbReference>
<dbReference type="SMART" id="SM00086">
    <property type="entry name" value="PAC"/>
    <property type="match status" value="1"/>
</dbReference>
<dbReference type="CDD" id="cd00130">
    <property type="entry name" value="PAS"/>
    <property type="match status" value="2"/>
</dbReference>
<dbReference type="PANTHER" id="PTHR47429">
    <property type="entry name" value="PROTEIN TWIN LOV 1"/>
    <property type="match status" value="1"/>
</dbReference>
<dbReference type="Gene3D" id="3.30.450.20">
    <property type="entry name" value="PAS domain"/>
    <property type="match status" value="2"/>
</dbReference>
<evidence type="ECO:0000256" key="5">
    <source>
        <dbReference type="ARBA" id="ARBA00022991"/>
    </source>
</evidence>
<dbReference type="InterPro" id="IPR001610">
    <property type="entry name" value="PAC"/>
</dbReference>
<keyword evidence="1" id="KW-0600">Photoreceptor protein</keyword>
<protein>
    <submittedName>
        <fullName evidence="10">Putative LOV domain-containing protein</fullName>
    </submittedName>
</protein>
<evidence type="ECO:0000256" key="4">
    <source>
        <dbReference type="ARBA" id="ARBA00022643"/>
    </source>
</evidence>
<feature type="compositionally biased region" description="Polar residues" evidence="7">
    <location>
        <begin position="28"/>
        <end position="46"/>
    </location>
</feature>
<feature type="domain" description="PAC" evidence="9">
    <location>
        <begin position="261"/>
        <end position="315"/>
    </location>
</feature>
<dbReference type="EMBL" id="KU698534">
    <property type="protein sequence ID" value="AML76662.1"/>
    <property type="molecule type" value="mRNA"/>
</dbReference>
<dbReference type="GO" id="GO:0009637">
    <property type="term" value="P:response to blue light"/>
    <property type="evidence" value="ECO:0007669"/>
    <property type="project" value="UniProtKB-ARBA"/>
</dbReference>
<evidence type="ECO:0000256" key="1">
    <source>
        <dbReference type="ARBA" id="ARBA00022543"/>
    </source>
</evidence>
<feature type="domain" description="PAS" evidence="8">
    <location>
        <begin position="187"/>
        <end position="259"/>
    </location>
</feature>
<keyword evidence="4" id="KW-0288">FMN</keyword>
<keyword evidence="2" id="KW-0716">Sensory transduction</keyword>
<evidence type="ECO:0000256" key="2">
    <source>
        <dbReference type="ARBA" id="ARBA00022606"/>
    </source>
</evidence>
<evidence type="ECO:0000256" key="3">
    <source>
        <dbReference type="ARBA" id="ARBA00022630"/>
    </source>
</evidence>
<feature type="compositionally biased region" description="Acidic residues" evidence="7">
    <location>
        <begin position="435"/>
        <end position="446"/>
    </location>
</feature>
<dbReference type="GO" id="GO:0005634">
    <property type="term" value="C:nucleus"/>
    <property type="evidence" value="ECO:0007669"/>
    <property type="project" value="TreeGrafter"/>
</dbReference>
<name>A0A126WVM5_LOPWI</name>
<dbReference type="FunFam" id="3.30.450.20:FF:000036">
    <property type="entry name" value="Putative LOV domain-containing protein"/>
    <property type="match status" value="1"/>
</dbReference>
<keyword evidence="5" id="KW-0157">Chromophore</keyword>
<organism evidence="10">
    <name type="scientific">Lophophora williamsii</name>
    <name type="common">Peyote</name>
    <name type="synonym">Echinocactus williamsii</name>
    <dbReference type="NCBI Taxonomy" id="130138"/>
    <lineage>
        <taxon>Eukaryota</taxon>
        <taxon>Viridiplantae</taxon>
        <taxon>Streptophyta</taxon>
        <taxon>Embryophyta</taxon>
        <taxon>Tracheophyta</taxon>
        <taxon>Spermatophyta</taxon>
        <taxon>Magnoliopsida</taxon>
        <taxon>eudicotyledons</taxon>
        <taxon>Gunneridae</taxon>
        <taxon>Pentapetalae</taxon>
        <taxon>Caryophyllales</taxon>
        <taxon>Cactineae</taxon>
        <taxon>Cactaceae</taxon>
        <taxon>Cactoideae</taxon>
        <taxon>Cacteae</taxon>
        <taxon>Lophophora</taxon>
    </lineage>
</organism>
<dbReference type="InterPro" id="IPR035965">
    <property type="entry name" value="PAS-like_dom_sf"/>
</dbReference>
<proteinExistence type="evidence at transcript level"/>
<evidence type="ECO:0000256" key="6">
    <source>
        <dbReference type="ARBA" id="ARBA00023170"/>
    </source>
</evidence>
<evidence type="ECO:0000313" key="10">
    <source>
        <dbReference type="EMBL" id="AML76662.1"/>
    </source>
</evidence>
<dbReference type="SUPFAM" id="SSF55785">
    <property type="entry name" value="PYP-like sensor domain (PAS domain)"/>
    <property type="match status" value="2"/>
</dbReference>
<dbReference type="AlphaFoldDB" id="A0A126WVM5"/>
<feature type="region of interest" description="Disordered" evidence="7">
    <location>
        <begin position="346"/>
        <end position="452"/>
    </location>
</feature>
<dbReference type="NCBIfam" id="TIGR00229">
    <property type="entry name" value="sensory_box"/>
    <property type="match status" value="1"/>
</dbReference>
<dbReference type="GO" id="GO:0009881">
    <property type="term" value="F:photoreceptor activity"/>
    <property type="evidence" value="ECO:0007669"/>
    <property type="project" value="UniProtKB-KW"/>
</dbReference>
<feature type="compositionally biased region" description="Basic and acidic residues" evidence="7">
    <location>
        <begin position="150"/>
        <end position="165"/>
    </location>
</feature>
<evidence type="ECO:0000259" key="8">
    <source>
        <dbReference type="PROSITE" id="PS50112"/>
    </source>
</evidence>